<dbReference type="EMBL" id="CP032364">
    <property type="protein sequence ID" value="AYB00215.1"/>
    <property type="molecule type" value="Genomic_DNA"/>
</dbReference>
<dbReference type="RefSeq" id="WP_111524796.1">
    <property type="nucleotide sequence ID" value="NZ_CP032364.1"/>
</dbReference>
<gene>
    <name evidence="1" type="ORF">D4A81_09865</name>
</gene>
<dbReference type="KEGG" id="lua:D4A81_09865"/>
<dbReference type="Proteomes" id="UP000265562">
    <property type="component" value="Chromosome"/>
</dbReference>
<name>A0A385Q3G9_9FIRM</name>
<protein>
    <submittedName>
        <fullName evidence="1">Uncharacterized protein</fullName>
    </submittedName>
</protein>
<proteinExistence type="predicted"/>
<organism evidence="1 2">
    <name type="scientific">Lachnoanaerobaculum umeaense</name>
    <dbReference type="NCBI Taxonomy" id="617123"/>
    <lineage>
        <taxon>Bacteria</taxon>
        <taxon>Bacillati</taxon>
        <taxon>Bacillota</taxon>
        <taxon>Clostridia</taxon>
        <taxon>Lachnospirales</taxon>
        <taxon>Lachnospiraceae</taxon>
        <taxon>Lachnoanaerobaculum</taxon>
    </lineage>
</organism>
<dbReference type="InterPro" id="IPR010633">
    <property type="entry name" value="Phage_lambda_GpZ"/>
</dbReference>
<reference evidence="1 2" key="1">
    <citation type="submission" date="2018-09" db="EMBL/GenBank/DDBJ databases">
        <title>Genome sequencing of Lachnoanaerobaculum umeaense DSM 23576.</title>
        <authorList>
            <person name="Kook J.-K."/>
            <person name="Park S.-N."/>
            <person name="Lim Y.K."/>
        </authorList>
    </citation>
    <scope>NUCLEOTIDE SEQUENCE [LARGE SCALE GENOMIC DNA]</scope>
    <source>
        <strain evidence="2">DSM 23576 \ CCUG 58757</strain>
    </source>
</reference>
<dbReference type="OrthoDB" id="5518677at2"/>
<evidence type="ECO:0000313" key="2">
    <source>
        <dbReference type="Proteomes" id="UP000265562"/>
    </source>
</evidence>
<dbReference type="AlphaFoldDB" id="A0A385Q3G9"/>
<sequence>MDIEVRVDENDWRRLEHTLKYLGEDADKGLAKVVNKTAKEAKKLLAKQSNSEYATTDLGLRGFNNAMKVKTATGKNPVAEIISKDGSRELYKFKVSPKTATRKNGRRPRTFKAKVLKSSSFKKMQTADIKAFVTTFKSGHTTLVERTPGKRMRNRRGKGITKHNMALKALYAVPVPNMLAGEHGYLKASSMIDDVLQKNIDVEIEKLLGSER</sequence>
<dbReference type="Pfam" id="PF06763">
    <property type="entry name" value="Minor_tail_Z"/>
    <property type="match status" value="1"/>
</dbReference>
<evidence type="ECO:0000313" key="1">
    <source>
        <dbReference type="EMBL" id="AYB00215.1"/>
    </source>
</evidence>
<accession>A0A385Q3G9</accession>
<keyword evidence="2" id="KW-1185">Reference proteome</keyword>